<dbReference type="InterPro" id="IPR051451">
    <property type="entry name" value="PhoH2-like"/>
</dbReference>
<evidence type="ECO:0000259" key="7">
    <source>
        <dbReference type="Pfam" id="PF02562"/>
    </source>
</evidence>
<dbReference type="Pfam" id="PF02562">
    <property type="entry name" value="PhoH"/>
    <property type="match status" value="1"/>
</dbReference>
<dbReference type="FunFam" id="3.40.50.300:FF:000013">
    <property type="entry name" value="PhoH family ATPase"/>
    <property type="match status" value="1"/>
</dbReference>
<dbReference type="PANTHER" id="PTHR30473:SF1">
    <property type="entry name" value="PHOH-LIKE PROTEIN"/>
    <property type="match status" value="1"/>
</dbReference>
<evidence type="ECO:0000256" key="6">
    <source>
        <dbReference type="ARBA" id="ARBA00039970"/>
    </source>
</evidence>
<evidence type="ECO:0000313" key="9">
    <source>
        <dbReference type="Proteomes" id="UP000023703"/>
    </source>
</evidence>
<dbReference type="HOGENOM" id="CLU_051654_0_0_11"/>
<gene>
    <name evidence="8" type="ORF">CGLY_10265</name>
</gene>
<keyword evidence="9" id="KW-1185">Reference proteome</keyword>
<evidence type="ECO:0000256" key="3">
    <source>
        <dbReference type="ARBA" id="ARBA00022490"/>
    </source>
</evidence>
<dbReference type="InterPro" id="IPR003714">
    <property type="entry name" value="PhoH"/>
</dbReference>
<dbReference type="eggNOG" id="COG1702">
    <property type="taxonomic scope" value="Bacteria"/>
</dbReference>
<dbReference type="InterPro" id="IPR027417">
    <property type="entry name" value="P-loop_NTPase"/>
</dbReference>
<comment type="similarity">
    <text evidence="2">Belongs to the PhoH family.</text>
</comment>
<feature type="domain" description="PhoH-like protein" evidence="7">
    <location>
        <begin position="144"/>
        <end position="347"/>
    </location>
</feature>
<dbReference type="STRING" id="1404245.CGLY_10265"/>
<comment type="subcellular location">
    <subcellularLocation>
        <location evidence="1">Cytoplasm</location>
    </subcellularLocation>
</comment>
<keyword evidence="3" id="KW-0963">Cytoplasm</keyword>
<keyword evidence="5" id="KW-0067">ATP-binding</keyword>
<evidence type="ECO:0000256" key="2">
    <source>
        <dbReference type="ARBA" id="ARBA00010393"/>
    </source>
</evidence>
<evidence type="ECO:0000256" key="5">
    <source>
        <dbReference type="ARBA" id="ARBA00022840"/>
    </source>
</evidence>
<evidence type="ECO:0000313" key="8">
    <source>
        <dbReference type="EMBL" id="AHW64498.1"/>
    </source>
</evidence>
<dbReference type="KEGG" id="cgy:CGLY_10265"/>
<keyword evidence="4" id="KW-0547">Nucleotide-binding</keyword>
<dbReference type="Proteomes" id="UP000023703">
    <property type="component" value="Chromosome"/>
</dbReference>
<sequence>MFHIFTGEPGSILKQPPRRIASTSVELDPDTAQTVSGLADENFRIIEDHIDADLLSRGNHVTLRGEASQVARARRVLRELEAMAVRGSEVTPDLTRRTIDLVDETDRRADVEARESLPTDGAAGSAGMASVTGEVIVEHRGKVIRPKTVGQRSYVDAIDASTVVVGTGPAGTGKTYLAVAKAVQALQKREVNRIILTRPAVEAGEKLGFLPGTLGEKIDPYLRPLYDALRDMLEPETIPRLIESGVIEVAPLAYMRGRTLNGAFVILDEAQNTTPAQMKMFLTRLGFGTKIVVTGDLTQVDLPNHQASGLSVAHRILSGVDGVTVTEFDTTDVVRHHLVGRIIQAYERYESDQAAEAELARQDREERRNR</sequence>
<evidence type="ECO:0000256" key="4">
    <source>
        <dbReference type="ARBA" id="ARBA00022741"/>
    </source>
</evidence>
<name>X5DMY2_9CORY</name>
<dbReference type="SUPFAM" id="SSF52540">
    <property type="entry name" value="P-loop containing nucleoside triphosphate hydrolases"/>
    <property type="match status" value="1"/>
</dbReference>
<protein>
    <recommendedName>
        <fullName evidence="6">PhoH-like protein</fullName>
    </recommendedName>
</protein>
<dbReference type="GO" id="GO:0005524">
    <property type="term" value="F:ATP binding"/>
    <property type="evidence" value="ECO:0007669"/>
    <property type="project" value="UniProtKB-KW"/>
</dbReference>
<organism evidence="8 9">
    <name type="scientific">Corynebacterium glyciniphilum AJ 3170</name>
    <dbReference type="NCBI Taxonomy" id="1404245"/>
    <lineage>
        <taxon>Bacteria</taxon>
        <taxon>Bacillati</taxon>
        <taxon>Actinomycetota</taxon>
        <taxon>Actinomycetes</taxon>
        <taxon>Mycobacteriales</taxon>
        <taxon>Corynebacteriaceae</taxon>
        <taxon>Corynebacterium</taxon>
    </lineage>
</organism>
<dbReference type="EMBL" id="CP006842">
    <property type="protein sequence ID" value="AHW64498.1"/>
    <property type="molecule type" value="Genomic_DNA"/>
</dbReference>
<proteinExistence type="inferred from homology"/>
<reference evidence="8 9" key="1">
    <citation type="journal article" date="2015" name="Int. J. Syst. Evol. Microbiol.">
        <title>Revisiting Corynebacterium glyciniphilum (ex Kubota et al., 1972) sp. nov., nom. rev., isolated from putrefied banana.</title>
        <authorList>
            <person name="Al-Dilaimi A."/>
            <person name="Bednarz H."/>
            <person name="Lomker A."/>
            <person name="Niehaus K."/>
            <person name="Kalinowski J."/>
            <person name="Ruckert C."/>
        </authorList>
    </citation>
    <scope>NUCLEOTIDE SEQUENCE [LARGE SCALE GENOMIC DNA]</scope>
    <source>
        <strain evidence="8">AJ 3170</strain>
    </source>
</reference>
<dbReference type="GO" id="GO:0005829">
    <property type="term" value="C:cytosol"/>
    <property type="evidence" value="ECO:0007669"/>
    <property type="project" value="TreeGrafter"/>
</dbReference>
<dbReference type="AlphaFoldDB" id="X5DMY2"/>
<dbReference type="Gene3D" id="3.40.50.300">
    <property type="entry name" value="P-loop containing nucleotide triphosphate hydrolases"/>
    <property type="match status" value="1"/>
</dbReference>
<dbReference type="PANTHER" id="PTHR30473">
    <property type="entry name" value="PROTEIN PHOH"/>
    <property type="match status" value="1"/>
</dbReference>
<accession>X5DMY2</accession>
<evidence type="ECO:0000256" key="1">
    <source>
        <dbReference type="ARBA" id="ARBA00004496"/>
    </source>
</evidence>